<dbReference type="InterPro" id="IPR002464">
    <property type="entry name" value="DNA/RNA_helicase_DEAH_CS"/>
</dbReference>
<feature type="compositionally biased region" description="Low complexity" evidence="12">
    <location>
        <begin position="1317"/>
        <end position="1335"/>
    </location>
</feature>
<dbReference type="InterPro" id="IPR006554">
    <property type="entry name" value="Helicase-like_DEXD_c2"/>
</dbReference>
<feature type="compositionally biased region" description="Basic and acidic residues" evidence="12">
    <location>
        <begin position="592"/>
        <end position="607"/>
    </location>
</feature>
<dbReference type="EC" id="5.6.2.3" evidence="9"/>
<feature type="compositionally biased region" description="Basic and acidic residues" evidence="12">
    <location>
        <begin position="1153"/>
        <end position="1170"/>
    </location>
</feature>
<dbReference type="GO" id="GO:0003677">
    <property type="term" value="F:DNA binding"/>
    <property type="evidence" value="ECO:0007669"/>
    <property type="project" value="InterPro"/>
</dbReference>
<dbReference type="PROSITE" id="PS51193">
    <property type="entry name" value="HELICASE_ATP_BIND_2"/>
    <property type="match status" value="1"/>
</dbReference>
<dbReference type="SMART" id="SM00491">
    <property type="entry name" value="HELICc2"/>
    <property type="match status" value="1"/>
</dbReference>
<gene>
    <name evidence="14" type="primary">BRIP1</name>
    <name evidence="14" type="ORF">DFQ27_004408</name>
</gene>
<feature type="region of interest" description="Disordered" evidence="12">
    <location>
        <begin position="592"/>
        <end position="627"/>
    </location>
</feature>
<dbReference type="GO" id="GO:0051536">
    <property type="term" value="F:iron-sulfur cluster binding"/>
    <property type="evidence" value="ECO:0007669"/>
    <property type="project" value="UniProtKB-KW"/>
</dbReference>
<dbReference type="Pfam" id="PF13307">
    <property type="entry name" value="Helicase_C_2"/>
    <property type="match status" value="1"/>
</dbReference>
<evidence type="ECO:0000256" key="12">
    <source>
        <dbReference type="SAM" id="MobiDB-lite"/>
    </source>
</evidence>
<keyword evidence="1" id="KW-0479">Metal-binding</keyword>
<evidence type="ECO:0000256" key="3">
    <source>
        <dbReference type="ARBA" id="ARBA00022801"/>
    </source>
</evidence>
<dbReference type="InterPro" id="IPR027417">
    <property type="entry name" value="P-loop_NTPase"/>
</dbReference>
<dbReference type="SUPFAM" id="SSF52540">
    <property type="entry name" value="P-loop containing nucleoside triphosphate hydrolases"/>
    <property type="match status" value="1"/>
</dbReference>
<evidence type="ECO:0000256" key="5">
    <source>
        <dbReference type="ARBA" id="ARBA00022840"/>
    </source>
</evidence>
<keyword evidence="15" id="KW-1185">Reference proteome</keyword>
<dbReference type="GO" id="GO:0043139">
    <property type="term" value="F:5'-3' DNA helicase activity"/>
    <property type="evidence" value="ECO:0007669"/>
    <property type="project" value="UniProtKB-EC"/>
</dbReference>
<evidence type="ECO:0000259" key="13">
    <source>
        <dbReference type="PROSITE" id="PS51193"/>
    </source>
</evidence>
<evidence type="ECO:0000256" key="8">
    <source>
        <dbReference type="ARBA" id="ARBA00023235"/>
    </source>
</evidence>
<evidence type="ECO:0000313" key="15">
    <source>
        <dbReference type="Proteomes" id="UP000807716"/>
    </source>
</evidence>
<dbReference type="InterPro" id="IPR045028">
    <property type="entry name" value="DinG/Rad3-like"/>
</dbReference>
<keyword evidence="7" id="KW-0411">Iron-sulfur</keyword>
<feature type="compositionally biased region" description="Basic residues" evidence="12">
    <location>
        <begin position="1"/>
        <end position="13"/>
    </location>
</feature>
<feature type="region of interest" description="Disordered" evidence="12">
    <location>
        <begin position="1312"/>
        <end position="1357"/>
    </location>
</feature>
<feature type="domain" description="Helicase ATP-binding" evidence="13">
    <location>
        <begin position="74"/>
        <end position="455"/>
    </location>
</feature>
<dbReference type="InterPro" id="IPR006555">
    <property type="entry name" value="ATP-dep_Helicase_C"/>
</dbReference>
<dbReference type="InterPro" id="IPR014001">
    <property type="entry name" value="Helicase_ATP-bd"/>
</dbReference>
<dbReference type="GO" id="GO:0005634">
    <property type="term" value="C:nucleus"/>
    <property type="evidence" value="ECO:0007669"/>
    <property type="project" value="TreeGrafter"/>
</dbReference>
<feature type="region of interest" description="Disordered" evidence="12">
    <location>
        <begin position="1004"/>
        <end position="1033"/>
    </location>
</feature>
<protein>
    <recommendedName>
        <fullName evidence="9">DNA 5'-3' helicase</fullName>
        <ecNumber evidence="9">5.6.2.3</ecNumber>
    </recommendedName>
</protein>
<dbReference type="GO" id="GO:1990918">
    <property type="term" value="P:double-strand break repair involved in meiotic recombination"/>
    <property type="evidence" value="ECO:0007669"/>
    <property type="project" value="TreeGrafter"/>
</dbReference>
<dbReference type="InterPro" id="IPR010614">
    <property type="entry name" value="RAD3-like_helicase_DEAD"/>
</dbReference>
<feature type="region of interest" description="Disordered" evidence="12">
    <location>
        <begin position="1"/>
        <end position="22"/>
    </location>
</feature>
<proteinExistence type="predicted"/>
<keyword evidence="2" id="KW-0547">Nucleotide-binding</keyword>
<keyword evidence="11" id="KW-0175">Coiled coil</keyword>
<feature type="region of interest" description="Disordered" evidence="12">
    <location>
        <begin position="1113"/>
        <end position="1134"/>
    </location>
</feature>
<accession>A0A9P6U4H2</accession>
<evidence type="ECO:0000256" key="7">
    <source>
        <dbReference type="ARBA" id="ARBA00023014"/>
    </source>
</evidence>
<feature type="compositionally biased region" description="Polar residues" evidence="12">
    <location>
        <begin position="167"/>
        <end position="202"/>
    </location>
</feature>
<dbReference type="Proteomes" id="UP000807716">
    <property type="component" value="Unassembled WGS sequence"/>
</dbReference>
<dbReference type="PANTHER" id="PTHR11472">
    <property type="entry name" value="DNA REPAIR DEAD HELICASE RAD3/XP-D SUBFAMILY MEMBER"/>
    <property type="match status" value="1"/>
</dbReference>
<dbReference type="InterPro" id="IPR014013">
    <property type="entry name" value="Helic_SF1/SF2_ATP-bd_DinG/Rad3"/>
</dbReference>
<feature type="compositionally biased region" description="Polar residues" evidence="12">
    <location>
        <begin position="1342"/>
        <end position="1357"/>
    </location>
</feature>
<dbReference type="GO" id="GO:0046872">
    <property type="term" value="F:metal ion binding"/>
    <property type="evidence" value="ECO:0007669"/>
    <property type="project" value="UniProtKB-KW"/>
</dbReference>
<reference evidence="14" key="1">
    <citation type="journal article" date="2020" name="Fungal Divers.">
        <title>Resolving the Mortierellaceae phylogeny through synthesis of multi-gene phylogenetics and phylogenomics.</title>
        <authorList>
            <person name="Vandepol N."/>
            <person name="Liber J."/>
            <person name="Desiro A."/>
            <person name="Na H."/>
            <person name="Kennedy M."/>
            <person name="Barry K."/>
            <person name="Grigoriev I.V."/>
            <person name="Miller A.N."/>
            <person name="O'Donnell K."/>
            <person name="Stajich J.E."/>
            <person name="Bonito G."/>
        </authorList>
    </citation>
    <scope>NUCLEOTIDE SEQUENCE</scope>
    <source>
        <strain evidence="14">BC1065</strain>
    </source>
</reference>
<evidence type="ECO:0000256" key="6">
    <source>
        <dbReference type="ARBA" id="ARBA00023004"/>
    </source>
</evidence>
<keyword evidence="8" id="KW-0413">Isomerase</keyword>
<dbReference type="EMBL" id="JAAAJB010000306">
    <property type="protein sequence ID" value="KAG0258858.1"/>
    <property type="molecule type" value="Genomic_DNA"/>
</dbReference>
<evidence type="ECO:0000313" key="14">
    <source>
        <dbReference type="EMBL" id="KAG0258858.1"/>
    </source>
</evidence>
<name>A0A9P6U4H2_9FUNG</name>
<dbReference type="SMART" id="SM00488">
    <property type="entry name" value="DEXDc2"/>
    <property type="match status" value="1"/>
</dbReference>
<feature type="compositionally biased region" description="Polar residues" evidence="12">
    <location>
        <begin position="1117"/>
        <end position="1134"/>
    </location>
</feature>
<comment type="caution">
    <text evidence="14">The sequence shown here is derived from an EMBL/GenBank/DDBJ whole genome shotgun (WGS) entry which is preliminary data.</text>
</comment>
<dbReference type="Pfam" id="PF06733">
    <property type="entry name" value="DEAD_2"/>
    <property type="match status" value="1"/>
</dbReference>
<dbReference type="GO" id="GO:0016818">
    <property type="term" value="F:hydrolase activity, acting on acid anhydrides, in phosphorus-containing anhydrides"/>
    <property type="evidence" value="ECO:0007669"/>
    <property type="project" value="InterPro"/>
</dbReference>
<evidence type="ECO:0000256" key="11">
    <source>
        <dbReference type="SAM" id="Coils"/>
    </source>
</evidence>
<evidence type="ECO:0000256" key="2">
    <source>
        <dbReference type="ARBA" id="ARBA00022741"/>
    </source>
</evidence>
<feature type="compositionally biased region" description="Basic and acidic residues" evidence="12">
    <location>
        <begin position="222"/>
        <end position="236"/>
    </location>
</feature>
<feature type="region of interest" description="Disordered" evidence="12">
    <location>
        <begin position="1200"/>
        <end position="1244"/>
    </location>
</feature>
<sequence length="1491" mass="165471">MARQQKGKRRRGQRSNQTESAWTVRQSVINYAPIDQDGLAEAEREAGLLGASSAAGEGSSSRGAKAYTNVINCNGVEVRFPFKPYPSQRDMMDKIVQAIQERKHALLESPTGSGKSLAILCATLAWLENEKQSLREKEKREREEHKARLAEAARVCNQEEVDVTTSPYFATDDPIQQPQENAQNVPQRRTADESQVPTTSNKGKAVRRDSGSVMTGGVRHGGRQDRRPSPSTRDEEVGVQSSGSNDTDDDFQQDRTKRRKKIDIEYDEENAGRGKSSGRSKLGIDLSSFAYSGEGGSSSNNATRVDGVSTPSEYFPTLPKIYFCSRTHKQIAQLIKELRTKTPYRPCKIELEALVSISRDFRNEELVKPFSSEVWDMEDITQAGREMTEIRKTMDLNVDNAIVIIDEAHNIEDVARDAGGHDITLDTLTTADSQLRHMINQNIKAEACKTLLTLVVSFQRIIEKQAFPESFEAGTSLLTLKVVLEELKEFGFSHDSVRDMGRASETLSKALRDKAEMNKQHLMDGDESRTQGPTQDERDLEALQLSLGILRALDGLIAVLKRLYDPENDFMEEYKVAVQRALVGGGAHARLEEDRNLEGDHEQEGEASRGPSRTNQKRRSRPKTGEAAEFKETKTLSFWCLSPGVVFRELGWSARSVVLTSGTLSPMESFASELQTTFAITLEASHVVDESQVWAGAFSSGPHQIKLKGVYATTRSHEYQDEIGHALERISEAVPNGVLCFVTSYTLAEALADRWRATGQWNRLNKLKRLFIETKRESMMGSARMLNDFRAAASGRDSASRGGALLLAIFRGKCSEGIDFTDGNCRAVVAVGIPFPGLNDNKVMLKKAYNDLMRREPKTIFKVTPTLSDIEIPNHSLSEAERIAQEFGRVLERPAVTYGRLVSGQRWYEIQAFRAFNQAIGRCIRHQKDWGAMIFLDCRMQNHEYRFSLSKWIRPLVRNVDKFEGGIEELQRWMARLLESDGSHWRDLETRRVEREASIEEALRAETTNEASNNQEQDDDQHPQEQLTTEDGESLLSFTLDTGVGSSRRGIVNTGVGVVAEPPRQATLKFAPIKHESLTQQRLPFQSTHSSPPMDMQPEVEDRTIDQMHSFTARPMSKSSKQSTTFSAVSAHDTAQNADVVDEVQDYSDEEYHDASQHLGDGDSSMHDAGDLGGSSQGSQGVCTSGRLILREIDVGMDATEPIFNSSPGVRGRSVEMQSPATTPRKFTRQLSFSNPPSLPRSPSFTTDTLQLATSVLGSPPSSQFGPRVAQNSVHVQCYQCNTRLVVCNMRPKVQTVHKLIARELVTNAKRPTRTFSRSSSSSSLSGASTSLTRAVGESRSIDTGSNIHASKSGPSTTALPSSAMMLMLPKGSIVTKDYEAAGIAATPQDMKLSQPWQTEGLVCWPIVCWTCRTNQMLYPSQRSQTGEDDELPFGHEQEPGWRGVFVASLTPRLLSFSSGLSTSQPSSQVTEDQGFVGQTWFAPKEVRVVV</sequence>
<evidence type="ECO:0000256" key="10">
    <source>
        <dbReference type="ARBA" id="ARBA00048954"/>
    </source>
</evidence>
<dbReference type="GO" id="GO:0005524">
    <property type="term" value="F:ATP binding"/>
    <property type="evidence" value="ECO:0007669"/>
    <property type="project" value="UniProtKB-KW"/>
</dbReference>
<keyword evidence="3" id="KW-0378">Hydrolase</keyword>
<dbReference type="PANTHER" id="PTHR11472:SF47">
    <property type="entry name" value="FANCONI ANEMIA GROUP J PROTEIN"/>
    <property type="match status" value="1"/>
</dbReference>
<feature type="coiled-coil region" evidence="11">
    <location>
        <begin position="117"/>
        <end position="155"/>
    </location>
</feature>
<keyword evidence="5" id="KW-0067">ATP-binding</keyword>
<dbReference type="OrthoDB" id="272481at2759"/>
<feature type="region of interest" description="Disordered" evidence="12">
    <location>
        <begin position="167"/>
        <end position="280"/>
    </location>
</feature>
<dbReference type="PROSITE" id="PS00690">
    <property type="entry name" value="DEAH_ATP_HELICASE"/>
    <property type="match status" value="1"/>
</dbReference>
<comment type="catalytic activity">
    <reaction evidence="10">
        <text>ATP + H2O = ADP + phosphate + H(+)</text>
        <dbReference type="Rhea" id="RHEA:13065"/>
        <dbReference type="ChEBI" id="CHEBI:15377"/>
        <dbReference type="ChEBI" id="CHEBI:15378"/>
        <dbReference type="ChEBI" id="CHEBI:30616"/>
        <dbReference type="ChEBI" id="CHEBI:43474"/>
        <dbReference type="ChEBI" id="CHEBI:456216"/>
        <dbReference type="EC" id="5.6.2.3"/>
    </reaction>
</comment>
<feature type="region of interest" description="Disordered" evidence="12">
    <location>
        <begin position="1149"/>
        <end position="1181"/>
    </location>
</feature>
<evidence type="ECO:0000256" key="9">
    <source>
        <dbReference type="ARBA" id="ARBA00044969"/>
    </source>
</evidence>
<evidence type="ECO:0000256" key="1">
    <source>
        <dbReference type="ARBA" id="ARBA00022723"/>
    </source>
</evidence>
<keyword evidence="4" id="KW-0347">Helicase</keyword>
<organism evidence="14 15">
    <name type="scientific">Actinomortierella ambigua</name>
    <dbReference type="NCBI Taxonomy" id="1343610"/>
    <lineage>
        <taxon>Eukaryota</taxon>
        <taxon>Fungi</taxon>
        <taxon>Fungi incertae sedis</taxon>
        <taxon>Mucoromycota</taxon>
        <taxon>Mortierellomycotina</taxon>
        <taxon>Mortierellomycetes</taxon>
        <taxon>Mortierellales</taxon>
        <taxon>Mortierellaceae</taxon>
        <taxon>Actinomortierella</taxon>
    </lineage>
</organism>
<evidence type="ECO:0000256" key="4">
    <source>
        <dbReference type="ARBA" id="ARBA00022806"/>
    </source>
</evidence>
<dbReference type="Gene3D" id="3.40.50.300">
    <property type="entry name" value="P-loop containing nucleotide triphosphate hydrolases"/>
    <property type="match status" value="3"/>
</dbReference>
<keyword evidence="6" id="KW-0408">Iron</keyword>
<feature type="compositionally biased region" description="Polar residues" evidence="12">
    <location>
        <begin position="1229"/>
        <end position="1244"/>
    </location>
</feature>
<dbReference type="SMART" id="SM00487">
    <property type="entry name" value="DEXDc"/>
    <property type="match status" value="1"/>
</dbReference>
<dbReference type="GO" id="GO:0006289">
    <property type="term" value="P:nucleotide-excision repair"/>
    <property type="evidence" value="ECO:0007669"/>
    <property type="project" value="TreeGrafter"/>
</dbReference>